<dbReference type="EMBL" id="JAEAOA010001248">
    <property type="protein sequence ID" value="KAK3596219.1"/>
    <property type="molecule type" value="Genomic_DNA"/>
</dbReference>
<dbReference type="Proteomes" id="UP001195483">
    <property type="component" value="Unassembled WGS sequence"/>
</dbReference>
<reference evidence="2" key="1">
    <citation type="journal article" date="2021" name="Genome Biol. Evol.">
        <title>A High-Quality Reference Genome for a Parasitic Bivalve with Doubly Uniparental Inheritance (Bivalvia: Unionida).</title>
        <authorList>
            <person name="Smith C.H."/>
        </authorList>
    </citation>
    <scope>NUCLEOTIDE SEQUENCE</scope>
    <source>
        <strain evidence="2">CHS0354</strain>
    </source>
</reference>
<name>A0AAE0W042_9BIVA</name>
<feature type="compositionally biased region" description="Basic and acidic residues" evidence="1">
    <location>
        <begin position="251"/>
        <end position="263"/>
    </location>
</feature>
<evidence type="ECO:0000313" key="2">
    <source>
        <dbReference type="EMBL" id="KAK3596219.1"/>
    </source>
</evidence>
<feature type="compositionally biased region" description="Polar residues" evidence="1">
    <location>
        <begin position="73"/>
        <end position="88"/>
    </location>
</feature>
<feature type="compositionally biased region" description="Low complexity" evidence="1">
    <location>
        <begin position="53"/>
        <end position="65"/>
    </location>
</feature>
<gene>
    <name evidence="2" type="ORF">CHS0354_020531</name>
</gene>
<evidence type="ECO:0000256" key="1">
    <source>
        <dbReference type="SAM" id="MobiDB-lite"/>
    </source>
</evidence>
<reference evidence="2" key="3">
    <citation type="submission" date="2023-05" db="EMBL/GenBank/DDBJ databases">
        <authorList>
            <person name="Smith C.H."/>
        </authorList>
    </citation>
    <scope>NUCLEOTIDE SEQUENCE</scope>
    <source>
        <strain evidence="2">CHS0354</strain>
        <tissue evidence="2">Mantle</tissue>
    </source>
</reference>
<sequence>MYNSTNTKQNTFNELETESKQPKGKQPLKGPPRSKNPKYLRKENITSKQTINPTRTSTPKPSTPKSIKRKFPQINQTLPTKIPRQTQMNSTQEFDNIIEEFNQEPTQTSQKDNTNNSPNKTIPHPRYLTLYLKYPTNPHKQRTDSAIQLELLKHKQGQIKRIHTKSLNTIIWCFLRAQIKAYKKITQIDNVPKKTVEEAEQLTRQQHQNNKKTIKKEETTKTARTPTTTPQSREGKTNIKDNKKQVQPLETQKRYITEKPTEA</sequence>
<feature type="compositionally biased region" description="Basic and acidic residues" evidence="1">
    <location>
        <begin position="233"/>
        <end position="244"/>
    </location>
</feature>
<reference evidence="2" key="2">
    <citation type="journal article" date="2021" name="Genome Biol. Evol.">
        <title>Developing a high-quality reference genome for a parasitic bivalve with doubly uniparental inheritance (Bivalvia: Unionida).</title>
        <authorList>
            <person name="Smith C.H."/>
        </authorList>
    </citation>
    <scope>NUCLEOTIDE SEQUENCE</scope>
    <source>
        <strain evidence="2">CHS0354</strain>
        <tissue evidence="2">Mantle</tissue>
    </source>
</reference>
<evidence type="ECO:0000313" key="3">
    <source>
        <dbReference type="Proteomes" id="UP001195483"/>
    </source>
</evidence>
<protein>
    <submittedName>
        <fullName evidence="2">Uncharacterized protein</fullName>
    </submittedName>
</protein>
<keyword evidence="3" id="KW-1185">Reference proteome</keyword>
<proteinExistence type="predicted"/>
<feature type="compositionally biased region" description="Polar residues" evidence="1">
    <location>
        <begin position="1"/>
        <end position="14"/>
    </location>
</feature>
<feature type="region of interest" description="Disordered" evidence="1">
    <location>
        <begin position="199"/>
        <end position="263"/>
    </location>
</feature>
<comment type="caution">
    <text evidence="2">The sequence shown here is derived from an EMBL/GenBank/DDBJ whole genome shotgun (WGS) entry which is preliminary data.</text>
</comment>
<accession>A0AAE0W042</accession>
<dbReference type="AlphaFoldDB" id="A0AAE0W042"/>
<feature type="compositionally biased region" description="Polar residues" evidence="1">
    <location>
        <begin position="104"/>
        <end position="120"/>
    </location>
</feature>
<feature type="region of interest" description="Disordered" evidence="1">
    <location>
        <begin position="1"/>
        <end position="88"/>
    </location>
</feature>
<feature type="region of interest" description="Disordered" evidence="1">
    <location>
        <begin position="104"/>
        <end position="124"/>
    </location>
</feature>
<organism evidence="2 3">
    <name type="scientific">Potamilus streckersoni</name>
    <dbReference type="NCBI Taxonomy" id="2493646"/>
    <lineage>
        <taxon>Eukaryota</taxon>
        <taxon>Metazoa</taxon>
        <taxon>Spiralia</taxon>
        <taxon>Lophotrochozoa</taxon>
        <taxon>Mollusca</taxon>
        <taxon>Bivalvia</taxon>
        <taxon>Autobranchia</taxon>
        <taxon>Heteroconchia</taxon>
        <taxon>Palaeoheterodonta</taxon>
        <taxon>Unionida</taxon>
        <taxon>Unionoidea</taxon>
        <taxon>Unionidae</taxon>
        <taxon>Ambleminae</taxon>
        <taxon>Lampsilini</taxon>
        <taxon>Potamilus</taxon>
    </lineage>
</organism>